<sequence>MASLMMRRGQRNAERCFRGEAVKAGLEESCLQQKREVGGAGYNSAAGNALRGANLSPPDTIPGCRHTSPAGGMALRAPSRARGRPRLEILRADIERMLNNRFSMQEIADHYGCTPRTVSKRLRESGGSFRHYRARAAAAHLQRHRANAYEKLKPYGFYVHGGIDGGSNFVVYMTVALNKKSATLFEGYQQAINLFGRPLRLRADMCFEALAIGQDMVDHRGPQGFIAGPSTANQRIENY</sequence>
<evidence type="ECO:0000313" key="2">
    <source>
        <dbReference type="EMBL" id="KAK9819596.1"/>
    </source>
</evidence>
<feature type="domain" description="Integrase core" evidence="1">
    <location>
        <begin position="148"/>
        <end position="237"/>
    </location>
</feature>
<evidence type="ECO:0000259" key="1">
    <source>
        <dbReference type="Pfam" id="PF24764"/>
    </source>
</evidence>
<name>A0AAW1QDW9_9CHLO</name>
<dbReference type="InterPro" id="IPR013324">
    <property type="entry name" value="RNA_pol_sigma_r3/r4-like"/>
</dbReference>
<dbReference type="SUPFAM" id="SSF88659">
    <property type="entry name" value="Sigma3 and sigma4 domains of RNA polymerase sigma factors"/>
    <property type="match status" value="1"/>
</dbReference>
<reference evidence="2 3" key="1">
    <citation type="journal article" date="2024" name="Nat. Commun.">
        <title>Phylogenomics reveals the evolutionary origins of lichenization in chlorophyte algae.</title>
        <authorList>
            <person name="Puginier C."/>
            <person name="Libourel C."/>
            <person name="Otte J."/>
            <person name="Skaloud P."/>
            <person name="Haon M."/>
            <person name="Grisel S."/>
            <person name="Petersen M."/>
            <person name="Berrin J.G."/>
            <person name="Delaux P.M."/>
            <person name="Dal Grande F."/>
            <person name="Keller J."/>
        </authorList>
    </citation>
    <scope>NUCLEOTIDE SEQUENCE [LARGE SCALE GENOMIC DNA]</scope>
    <source>
        <strain evidence="2 3">SAG 2043</strain>
    </source>
</reference>
<protein>
    <recommendedName>
        <fullName evidence="1">Integrase core domain-containing protein</fullName>
    </recommendedName>
</protein>
<gene>
    <name evidence="2" type="ORF">WJX72_000124</name>
</gene>
<evidence type="ECO:0000313" key="3">
    <source>
        <dbReference type="Proteomes" id="UP001489004"/>
    </source>
</evidence>
<proteinExistence type="predicted"/>
<dbReference type="Pfam" id="PF24764">
    <property type="entry name" value="rva_4"/>
    <property type="match status" value="1"/>
</dbReference>
<dbReference type="PANTHER" id="PTHR46791">
    <property type="entry name" value="EXPRESSED PROTEIN"/>
    <property type="match status" value="1"/>
</dbReference>
<organism evidence="2 3">
    <name type="scientific">[Myrmecia] bisecta</name>
    <dbReference type="NCBI Taxonomy" id="41462"/>
    <lineage>
        <taxon>Eukaryota</taxon>
        <taxon>Viridiplantae</taxon>
        <taxon>Chlorophyta</taxon>
        <taxon>core chlorophytes</taxon>
        <taxon>Trebouxiophyceae</taxon>
        <taxon>Trebouxiales</taxon>
        <taxon>Trebouxiaceae</taxon>
        <taxon>Myrmecia</taxon>
    </lineage>
</organism>
<dbReference type="EMBL" id="JALJOR010000003">
    <property type="protein sequence ID" value="KAK9819596.1"/>
    <property type="molecule type" value="Genomic_DNA"/>
</dbReference>
<dbReference type="Proteomes" id="UP001489004">
    <property type="component" value="Unassembled WGS sequence"/>
</dbReference>
<accession>A0AAW1QDW9</accession>
<dbReference type="AlphaFoldDB" id="A0AAW1QDW9"/>
<comment type="caution">
    <text evidence="2">The sequence shown here is derived from an EMBL/GenBank/DDBJ whole genome shotgun (WGS) entry which is preliminary data.</text>
</comment>
<keyword evidence="3" id="KW-1185">Reference proteome</keyword>
<dbReference type="InterPro" id="IPR058913">
    <property type="entry name" value="Integrase_dom_put"/>
</dbReference>